<dbReference type="InterPro" id="IPR001466">
    <property type="entry name" value="Beta-lactam-related"/>
</dbReference>
<dbReference type="RefSeq" id="WP_093244171.1">
    <property type="nucleotide sequence ID" value="NZ_FNQF01000005.1"/>
</dbReference>
<dbReference type="PANTHER" id="PTHR43283:SF14">
    <property type="entry name" value="BLL8153 PROTEIN"/>
    <property type="match status" value="1"/>
</dbReference>
<proteinExistence type="predicted"/>
<evidence type="ECO:0000259" key="1">
    <source>
        <dbReference type="Pfam" id="PF00144"/>
    </source>
</evidence>
<dbReference type="AlphaFoldDB" id="A0A1H4B3G7"/>
<dbReference type="Proteomes" id="UP000198820">
    <property type="component" value="Unassembled WGS sequence"/>
</dbReference>
<keyword evidence="3" id="KW-1185">Reference proteome</keyword>
<dbReference type="STRING" id="908615.SAMN05421540_105248"/>
<dbReference type="SUPFAM" id="SSF56601">
    <property type="entry name" value="beta-lactamase/transpeptidase-like"/>
    <property type="match status" value="1"/>
</dbReference>
<reference evidence="2 3" key="1">
    <citation type="submission" date="2016-10" db="EMBL/GenBank/DDBJ databases">
        <authorList>
            <person name="de Groot N.N."/>
        </authorList>
    </citation>
    <scope>NUCLEOTIDE SEQUENCE [LARGE SCALE GENOMIC DNA]</scope>
    <source>
        <strain evidence="2 3">DSM 23581</strain>
    </source>
</reference>
<evidence type="ECO:0000313" key="2">
    <source>
        <dbReference type="EMBL" id="SEA42604.1"/>
    </source>
</evidence>
<dbReference type="InterPro" id="IPR012338">
    <property type="entry name" value="Beta-lactam/transpept-like"/>
</dbReference>
<dbReference type="EMBL" id="FNQF01000005">
    <property type="protein sequence ID" value="SEA42604.1"/>
    <property type="molecule type" value="Genomic_DNA"/>
</dbReference>
<evidence type="ECO:0000313" key="3">
    <source>
        <dbReference type="Proteomes" id="UP000198820"/>
    </source>
</evidence>
<dbReference type="InterPro" id="IPR050789">
    <property type="entry name" value="Diverse_Enzym_Activities"/>
</dbReference>
<feature type="domain" description="Beta-lactamase-related" evidence="1">
    <location>
        <begin position="106"/>
        <end position="384"/>
    </location>
</feature>
<protein>
    <submittedName>
        <fullName evidence="2">CubicO group peptidase, beta-lactamase class C family</fullName>
    </submittedName>
</protein>
<gene>
    <name evidence="2" type="ORF">SAMN05421540_105248</name>
</gene>
<dbReference type="Pfam" id="PF00144">
    <property type="entry name" value="Beta-lactamase"/>
    <property type="match status" value="1"/>
</dbReference>
<sequence length="406" mass="46517">MFNSNKNLILILFLIIQSIAIQAQECRSFDEDFIRKERENIPGETMGQKLESLLFWSQKEKERRFPMMYGIYPSLEVKAHKNILNLENSKEVQPEWEDGTTLNTYMSENHIAGVIVLKDEEIRLEKYAENVDEKTLWTSFSMAKSVSSMLLGVALKEGDIKSLDDHLKKYIHEFEGYDYGEVSVRQLLTMTSGIGWSEDYEDPNSDVAQMYQNPCVGDESHILTYMKSLEFEHKPGTHWNYSTGETDLVGILIQKATGKSLAEYLSEKIWKPWGMEHCAYWLADECSNLNIGGSGLSASLRDYARLGHLMLNKGQRDEMRLLSEEWMADATSLLQQTDEQGGGYGYLWWRFKNGSYAAVGIFGQMLYVNPDQNLVIAQVAAWPKASSKELVKERLEFIKAVEKVVE</sequence>
<organism evidence="2 3">
    <name type="scientific">Psychroflexus halocasei</name>
    <dbReference type="NCBI Taxonomy" id="908615"/>
    <lineage>
        <taxon>Bacteria</taxon>
        <taxon>Pseudomonadati</taxon>
        <taxon>Bacteroidota</taxon>
        <taxon>Flavobacteriia</taxon>
        <taxon>Flavobacteriales</taxon>
        <taxon>Flavobacteriaceae</taxon>
        <taxon>Psychroflexus</taxon>
    </lineage>
</organism>
<accession>A0A1H4B3G7</accession>
<dbReference type="PANTHER" id="PTHR43283">
    <property type="entry name" value="BETA-LACTAMASE-RELATED"/>
    <property type="match status" value="1"/>
</dbReference>
<dbReference type="Gene3D" id="3.40.710.10">
    <property type="entry name" value="DD-peptidase/beta-lactamase superfamily"/>
    <property type="match status" value="1"/>
</dbReference>
<name>A0A1H4B3G7_9FLAO</name>